<proteinExistence type="predicted"/>
<gene>
    <name evidence="3" type="ORF">MM415A00845_0019</name>
    <name evidence="2" type="ORF">MM415B01226_0021</name>
    <name evidence="1" type="ORF">TM448A01341_0010</name>
    <name evidence="4" type="ORF">TM448B02107_0013</name>
</gene>
<organism evidence="1">
    <name type="scientific">viral metagenome</name>
    <dbReference type="NCBI Taxonomy" id="1070528"/>
    <lineage>
        <taxon>unclassified sequences</taxon>
        <taxon>metagenomes</taxon>
        <taxon>organismal metagenomes</taxon>
    </lineage>
</organism>
<evidence type="ECO:0000313" key="3">
    <source>
        <dbReference type="EMBL" id="QJA79670.1"/>
    </source>
</evidence>
<sequence length="71" mass="8013">MSEYDCNYDWWMAEHGDMLTWAISDDGAITLGNILKALHQHPDCYIAMINHLTDDCECTIGEGTAKGYIDD</sequence>
<reference evidence="1" key="1">
    <citation type="submission" date="2020-03" db="EMBL/GenBank/DDBJ databases">
        <title>The deep terrestrial virosphere.</title>
        <authorList>
            <person name="Holmfeldt K."/>
            <person name="Nilsson E."/>
            <person name="Simone D."/>
            <person name="Lopez-Fernandez M."/>
            <person name="Wu X."/>
            <person name="de Brujin I."/>
            <person name="Lundin D."/>
            <person name="Andersson A."/>
            <person name="Bertilsson S."/>
            <person name="Dopson M."/>
        </authorList>
    </citation>
    <scope>NUCLEOTIDE SEQUENCE</scope>
    <source>
        <strain evidence="3">MM415A00845</strain>
        <strain evidence="2">MM415B01226</strain>
        <strain evidence="1">TM448A01341</strain>
        <strain evidence="4">TM448B02107</strain>
    </source>
</reference>
<evidence type="ECO:0000313" key="1">
    <source>
        <dbReference type="EMBL" id="QJA49391.1"/>
    </source>
</evidence>
<name>A0A6H1ZPP3_9ZZZZ</name>
<dbReference type="EMBL" id="MT142390">
    <property type="protein sequence ID" value="QJA79670.1"/>
    <property type="molecule type" value="Genomic_DNA"/>
</dbReference>
<accession>A0A6H1ZPP3</accession>
<protein>
    <submittedName>
        <fullName evidence="1">Uncharacterized protein</fullName>
    </submittedName>
</protein>
<dbReference type="EMBL" id="MT144874">
    <property type="protein sequence ID" value="QJI00762.1"/>
    <property type="molecule type" value="Genomic_DNA"/>
</dbReference>
<dbReference type="EMBL" id="MT144135">
    <property type="protein sequence ID" value="QJA49391.1"/>
    <property type="molecule type" value="Genomic_DNA"/>
</dbReference>
<dbReference type="EMBL" id="MT141386">
    <property type="protein sequence ID" value="QJA59837.1"/>
    <property type="molecule type" value="Genomic_DNA"/>
</dbReference>
<evidence type="ECO:0000313" key="2">
    <source>
        <dbReference type="EMBL" id="QJA59837.1"/>
    </source>
</evidence>
<evidence type="ECO:0000313" key="4">
    <source>
        <dbReference type="EMBL" id="QJI00762.1"/>
    </source>
</evidence>
<dbReference type="AlphaFoldDB" id="A0A6H1ZPP3"/>